<dbReference type="EMBL" id="JBBPBM010000034">
    <property type="protein sequence ID" value="KAK8532169.1"/>
    <property type="molecule type" value="Genomic_DNA"/>
</dbReference>
<evidence type="ECO:0000256" key="1">
    <source>
        <dbReference type="SAM" id="MobiDB-lite"/>
    </source>
</evidence>
<protein>
    <recommendedName>
        <fullName evidence="5">Far1-related sequence 3</fullName>
    </recommendedName>
</protein>
<feature type="chain" id="PRO_5045324043" description="Far1-related sequence 3" evidence="2">
    <location>
        <begin position="18"/>
        <end position="818"/>
    </location>
</feature>
<feature type="region of interest" description="Disordered" evidence="1">
    <location>
        <begin position="360"/>
        <end position="437"/>
    </location>
</feature>
<dbReference type="PANTHER" id="PTHR33870:SF4">
    <property type="entry name" value="CARDIOMYOPATHY-ASSOCIATED PROTEIN"/>
    <property type="match status" value="1"/>
</dbReference>
<feature type="compositionally biased region" description="Low complexity" evidence="1">
    <location>
        <begin position="369"/>
        <end position="388"/>
    </location>
</feature>
<proteinExistence type="predicted"/>
<feature type="compositionally biased region" description="Acidic residues" evidence="1">
    <location>
        <begin position="160"/>
        <end position="182"/>
    </location>
</feature>
<accession>A0ABR2D845</accession>
<evidence type="ECO:0000256" key="2">
    <source>
        <dbReference type="SAM" id="SignalP"/>
    </source>
</evidence>
<feature type="region of interest" description="Disordered" evidence="1">
    <location>
        <begin position="129"/>
        <end position="213"/>
    </location>
</feature>
<feature type="compositionally biased region" description="Basic and acidic residues" evidence="1">
    <location>
        <begin position="183"/>
        <end position="206"/>
    </location>
</feature>
<feature type="compositionally biased region" description="Low complexity" evidence="1">
    <location>
        <begin position="711"/>
        <end position="721"/>
    </location>
</feature>
<feature type="compositionally biased region" description="Acidic residues" evidence="1">
    <location>
        <begin position="389"/>
        <end position="404"/>
    </location>
</feature>
<feature type="compositionally biased region" description="Polar residues" evidence="1">
    <location>
        <begin position="414"/>
        <end position="426"/>
    </location>
</feature>
<evidence type="ECO:0000313" key="3">
    <source>
        <dbReference type="EMBL" id="KAK8532169.1"/>
    </source>
</evidence>
<comment type="caution">
    <text evidence="3">The sequence shown here is derived from an EMBL/GenBank/DDBJ whole genome shotgun (WGS) entry which is preliminary data.</text>
</comment>
<feature type="compositionally biased region" description="Basic and acidic residues" evidence="1">
    <location>
        <begin position="50"/>
        <end position="76"/>
    </location>
</feature>
<feature type="region of interest" description="Disordered" evidence="1">
    <location>
        <begin position="562"/>
        <end position="581"/>
    </location>
</feature>
<dbReference type="PANTHER" id="PTHR33870">
    <property type="entry name" value="CARDIOMYOPATHY-ASSOCIATED PROTEIN"/>
    <property type="match status" value="1"/>
</dbReference>
<feature type="region of interest" description="Disordered" evidence="1">
    <location>
        <begin position="497"/>
        <end position="545"/>
    </location>
</feature>
<reference evidence="3 4" key="1">
    <citation type="journal article" date="2024" name="G3 (Bethesda)">
        <title>Genome assembly of Hibiscus sabdariffa L. provides insights into metabolisms of medicinal natural products.</title>
        <authorList>
            <person name="Kim T."/>
        </authorList>
    </citation>
    <scope>NUCLEOTIDE SEQUENCE [LARGE SCALE GENOMIC DNA]</scope>
    <source>
        <strain evidence="3">TK-2024</strain>
        <tissue evidence="3">Old leaves</tissue>
    </source>
</reference>
<keyword evidence="4" id="KW-1185">Reference proteome</keyword>
<feature type="region of interest" description="Disordered" evidence="1">
    <location>
        <begin position="705"/>
        <end position="732"/>
    </location>
</feature>
<organism evidence="3 4">
    <name type="scientific">Hibiscus sabdariffa</name>
    <name type="common">roselle</name>
    <dbReference type="NCBI Taxonomy" id="183260"/>
    <lineage>
        <taxon>Eukaryota</taxon>
        <taxon>Viridiplantae</taxon>
        <taxon>Streptophyta</taxon>
        <taxon>Embryophyta</taxon>
        <taxon>Tracheophyta</taxon>
        <taxon>Spermatophyta</taxon>
        <taxon>Magnoliopsida</taxon>
        <taxon>eudicotyledons</taxon>
        <taxon>Gunneridae</taxon>
        <taxon>Pentapetalae</taxon>
        <taxon>rosids</taxon>
        <taxon>malvids</taxon>
        <taxon>Malvales</taxon>
        <taxon>Malvaceae</taxon>
        <taxon>Malvoideae</taxon>
        <taxon>Hibiscus</taxon>
    </lineage>
</organism>
<dbReference type="Proteomes" id="UP001472677">
    <property type="component" value="Unassembled WGS sequence"/>
</dbReference>
<feature type="region of interest" description="Disordered" evidence="1">
    <location>
        <begin position="765"/>
        <end position="806"/>
    </location>
</feature>
<feature type="compositionally biased region" description="Basic and acidic residues" evidence="1">
    <location>
        <begin position="523"/>
        <end position="539"/>
    </location>
</feature>
<feature type="signal peptide" evidence="2">
    <location>
        <begin position="1"/>
        <end position="17"/>
    </location>
</feature>
<name>A0ABR2D845_9ROSI</name>
<feature type="region of interest" description="Disordered" evidence="1">
    <location>
        <begin position="43"/>
        <end position="76"/>
    </location>
</feature>
<gene>
    <name evidence="3" type="ORF">V6N12_053615</name>
</gene>
<sequence length="818" mass="89174">MLMYTSFPLLFSALVTASPVLVCTAVLLGTLLSFGSPYIPEINEDEGEEEKVGHEVSELKTEATEDHKLKEDLSDERRGEQFDSSLVFAWKRSFDDDESLDSGSDSAESPSPDASMADIIPMLDELHPLLGSETPQPAQLLSGDGSDAASERSHGTNNDESAEYDEFENQGEEDNNVDDGEGEGAKGDKEDESKSAMKRTEDDQKNLMDLGASELERNQRLHNLIARRRARKSMGFGDLNSVNIPLSITPISVTRRNPFEFPYVSYDDLGLPPIPGSAPTILQPTRIPFDLPYDSGEEKPDLRGDSFQEEFAGFNQRETVPPREAFFRRHESFNVGPSSLGVTKKELKWKPYFVLETEGTSPTSFQRQSSDVSESKLSSLSDTESVSLVEDEEENESCEQDVSQETELIANKVHASSQDEQESVTSGDVEPAGVEQVENRVVRHDVVEITLGGGESQLEMESNLPEDGASAHVVLKGIEIKPMPHVGQAENRDVHYDVATKSGDEENQQETESNLSEAGATTHVEHSPSEIHSKTKSVDEDFSSGSSLLLSETSEKILVAGGEGSAGFEPKGREINKSGIFSQPSFEESEFHFTGKVVDDKHREPVYDSSPSVEKVLSFSSVFSNGQTGTSEMGASSMLVESIDKEPEGHAETIEQGISSFQKMHDAFSDLLENEPRARDLPEISKLGVTHAGSLSVSTTFADRSVSMVPESASRDAVSSSSDEESEDGVPNKEESFIQNQMDLLCLGAGMTVAVEQGIDKMLDSSPEEQQHIMNGNESSEAEPGDRHAVDEPEMDQVQPTCLNSKIDTITGESAVGV</sequence>
<keyword evidence="2" id="KW-0732">Signal</keyword>
<evidence type="ECO:0008006" key="5">
    <source>
        <dbReference type="Google" id="ProtNLM"/>
    </source>
</evidence>
<evidence type="ECO:0000313" key="4">
    <source>
        <dbReference type="Proteomes" id="UP001472677"/>
    </source>
</evidence>